<dbReference type="WBParaSite" id="MCU_010459-RD">
    <property type="protein sequence ID" value="MCU_010459-RD"/>
    <property type="gene ID" value="MCU_010459"/>
</dbReference>
<reference evidence="1" key="1">
    <citation type="submission" date="2019-11" db="UniProtKB">
        <authorList>
            <consortium name="WormBaseParasite"/>
        </authorList>
    </citation>
    <scope>IDENTIFICATION</scope>
</reference>
<protein>
    <submittedName>
        <fullName evidence="1">Fork-head domain-containing protein</fullName>
    </submittedName>
</protein>
<evidence type="ECO:0000313" key="1">
    <source>
        <dbReference type="WBParaSite" id="MCU_010459-RD"/>
    </source>
</evidence>
<accession>A0A5K3FQG4</accession>
<organism evidence="1">
    <name type="scientific">Mesocestoides corti</name>
    <name type="common">Flatworm</name>
    <dbReference type="NCBI Taxonomy" id="53468"/>
    <lineage>
        <taxon>Eukaryota</taxon>
        <taxon>Metazoa</taxon>
        <taxon>Spiralia</taxon>
        <taxon>Lophotrochozoa</taxon>
        <taxon>Platyhelminthes</taxon>
        <taxon>Cestoda</taxon>
        <taxon>Eucestoda</taxon>
        <taxon>Cyclophyllidea</taxon>
        <taxon>Mesocestoididae</taxon>
        <taxon>Mesocestoides</taxon>
    </lineage>
</organism>
<proteinExistence type="predicted"/>
<name>A0A5K3FQG4_MESCO</name>
<dbReference type="AlphaFoldDB" id="A0A5K3FQG4"/>
<sequence length="38" mass="4458">MILLPHWLTQKFDLANCRCSVLLLVLHFVSVSQQQQFT</sequence>